<feature type="coiled-coil region" evidence="1">
    <location>
        <begin position="284"/>
        <end position="311"/>
    </location>
</feature>
<dbReference type="AlphaFoldDB" id="A0A9P1GQS3"/>
<evidence type="ECO:0000256" key="2">
    <source>
        <dbReference type="SAM" id="MobiDB-lite"/>
    </source>
</evidence>
<accession>A0A9P1GQS3</accession>
<keyword evidence="1" id="KW-0175">Coiled coil</keyword>
<dbReference type="OrthoDB" id="437804at2759"/>
<feature type="compositionally biased region" description="Low complexity" evidence="2">
    <location>
        <begin position="559"/>
        <end position="569"/>
    </location>
</feature>
<keyword evidence="5" id="KW-1185">Reference proteome</keyword>
<evidence type="ECO:0000313" key="5">
    <source>
        <dbReference type="Proteomes" id="UP001152797"/>
    </source>
</evidence>
<proteinExistence type="predicted"/>
<dbReference type="EMBL" id="CAMXCT020006733">
    <property type="protein sequence ID" value="CAL1172511.1"/>
    <property type="molecule type" value="Genomic_DNA"/>
</dbReference>
<organism evidence="3">
    <name type="scientific">Cladocopium goreaui</name>
    <dbReference type="NCBI Taxonomy" id="2562237"/>
    <lineage>
        <taxon>Eukaryota</taxon>
        <taxon>Sar</taxon>
        <taxon>Alveolata</taxon>
        <taxon>Dinophyceae</taxon>
        <taxon>Suessiales</taxon>
        <taxon>Symbiodiniaceae</taxon>
        <taxon>Cladocopium</taxon>
    </lineage>
</organism>
<feature type="coiled-coil region" evidence="1">
    <location>
        <begin position="450"/>
        <end position="487"/>
    </location>
</feature>
<name>A0A9P1GQS3_9DINO</name>
<feature type="coiled-coil region" evidence="1">
    <location>
        <begin position="91"/>
        <end position="125"/>
    </location>
</feature>
<sequence>METGRHPSAVSTRLSADFSAFSASQEIDFKDTQLRLVREQTANCIKDLNALRTEVMLLKSDQKSDRLNSSALANSLEGKQLEVQEHFEREKRERAAVLQQISRKVNDLERELPSIRDEMSLMREQLRSMETWQPHVEDLQCSFLKDVEARHQAHGQLEQKIAEIDAGMTRHSVLHKDLQDRLIGVHQEHVEKLGRELHTHVAKVSEMQERVDFIESFLGDNAQKHSEELKKTQDRLSEHATAERVDYLEKALGDSSDRHTRELEALRVAHQKMVAEHKGQEQGHGQVSDRVTQLQREKEELRAHHMSLTERMDYLETLLGESAEKHAQELETFKDKHAKLDAGANKLCSHHAGLEERMEYLEAKIGDSFDKHAKELSNVHAKVEELHGKLQDQKSTREEKLLYFNGHLQQQVTAQKTGDERHASMEERLKFLESLMGDNAELGKESRQVVKVLEEKHAGVLDRLDSVEKEQAARQKIEEVMKCKTQEQQKHNETQAELVDSLQRTVGIFDTLIRKDMEERKSEMKRLWEVVDGLTQDRASSKVKVASDGEDVEEKSLRPSRFSRSSPSLVNATSTARPGATSSSTRLVSYRPISLSHNTGKSSVISNDRTGTGNCTSGYRATKQAVRA</sequence>
<protein>
    <submittedName>
        <fullName evidence="3">Uncharacterized protein</fullName>
    </submittedName>
</protein>
<evidence type="ECO:0000256" key="1">
    <source>
        <dbReference type="SAM" id="Coils"/>
    </source>
</evidence>
<feature type="region of interest" description="Disordered" evidence="2">
    <location>
        <begin position="539"/>
        <end position="628"/>
    </location>
</feature>
<dbReference type="Proteomes" id="UP001152797">
    <property type="component" value="Unassembled WGS sequence"/>
</dbReference>
<feature type="compositionally biased region" description="Polar residues" evidence="2">
    <location>
        <begin position="570"/>
        <end position="587"/>
    </location>
</feature>
<gene>
    <name evidence="3" type="ORF">C1SCF055_LOCUS43656</name>
</gene>
<evidence type="ECO:0000313" key="3">
    <source>
        <dbReference type="EMBL" id="CAI4019136.1"/>
    </source>
</evidence>
<evidence type="ECO:0000313" key="4">
    <source>
        <dbReference type="EMBL" id="CAL4806448.1"/>
    </source>
</evidence>
<reference evidence="4 5" key="2">
    <citation type="submission" date="2024-05" db="EMBL/GenBank/DDBJ databases">
        <authorList>
            <person name="Chen Y."/>
            <person name="Shah S."/>
            <person name="Dougan E. K."/>
            <person name="Thang M."/>
            <person name="Chan C."/>
        </authorList>
    </citation>
    <scope>NUCLEOTIDE SEQUENCE [LARGE SCALE GENOMIC DNA]</scope>
</reference>
<dbReference type="EMBL" id="CAMXCT030006733">
    <property type="protein sequence ID" value="CAL4806448.1"/>
    <property type="molecule type" value="Genomic_DNA"/>
</dbReference>
<reference evidence="3" key="1">
    <citation type="submission" date="2022-10" db="EMBL/GenBank/DDBJ databases">
        <authorList>
            <person name="Chen Y."/>
            <person name="Dougan E. K."/>
            <person name="Chan C."/>
            <person name="Rhodes N."/>
            <person name="Thang M."/>
        </authorList>
    </citation>
    <scope>NUCLEOTIDE SEQUENCE</scope>
</reference>
<dbReference type="EMBL" id="CAMXCT010006733">
    <property type="protein sequence ID" value="CAI4019136.1"/>
    <property type="molecule type" value="Genomic_DNA"/>
</dbReference>
<comment type="caution">
    <text evidence="3">The sequence shown here is derived from an EMBL/GenBank/DDBJ whole genome shotgun (WGS) entry which is preliminary data.</text>
</comment>
<feature type="compositionally biased region" description="Polar residues" evidence="2">
    <location>
        <begin position="595"/>
        <end position="619"/>
    </location>
</feature>